<dbReference type="EMBL" id="JAFHDT010000006">
    <property type="protein sequence ID" value="KAI7808458.1"/>
    <property type="molecule type" value="Genomic_DNA"/>
</dbReference>
<evidence type="ECO:0000313" key="2">
    <source>
        <dbReference type="Proteomes" id="UP001059041"/>
    </source>
</evidence>
<accession>A0A9W7WUI3</accession>
<name>A0A9W7WUI3_TRIRA</name>
<evidence type="ECO:0000313" key="1">
    <source>
        <dbReference type="EMBL" id="KAI7808458.1"/>
    </source>
</evidence>
<keyword evidence="2" id="KW-1185">Reference proteome</keyword>
<dbReference type="Proteomes" id="UP001059041">
    <property type="component" value="Linkage Group LG6"/>
</dbReference>
<proteinExistence type="predicted"/>
<reference evidence="1" key="1">
    <citation type="submission" date="2021-02" db="EMBL/GenBank/DDBJ databases">
        <title>Comparative genomics reveals that relaxation of natural selection precedes convergent phenotypic evolution of cavefish.</title>
        <authorList>
            <person name="Peng Z."/>
        </authorList>
    </citation>
    <scope>NUCLEOTIDE SEQUENCE</scope>
    <source>
        <tissue evidence="1">Muscle</tissue>
    </source>
</reference>
<gene>
    <name evidence="1" type="ORF">IRJ41_005358</name>
</gene>
<dbReference type="AlphaFoldDB" id="A0A9W7WUI3"/>
<organism evidence="1 2">
    <name type="scientific">Triplophysa rosa</name>
    <name type="common">Cave loach</name>
    <dbReference type="NCBI Taxonomy" id="992332"/>
    <lineage>
        <taxon>Eukaryota</taxon>
        <taxon>Metazoa</taxon>
        <taxon>Chordata</taxon>
        <taxon>Craniata</taxon>
        <taxon>Vertebrata</taxon>
        <taxon>Euteleostomi</taxon>
        <taxon>Actinopterygii</taxon>
        <taxon>Neopterygii</taxon>
        <taxon>Teleostei</taxon>
        <taxon>Ostariophysi</taxon>
        <taxon>Cypriniformes</taxon>
        <taxon>Nemacheilidae</taxon>
        <taxon>Triplophysa</taxon>
    </lineage>
</organism>
<protein>
    <submittedName>
        <fullName evidence="1">Uncharacterized protein</fullName>
    </submittedName>
</protein>
<comment type="caution">
    <text evidence="1">The sequence shown here is derived from an EMBL/GenBank/DDBJ whole genome shotgun (WGS) entry which is preliminary data.</text>
</comment>
<sequence length="84" mass="9586">MGLVSAIRDCKQKMPYGTSAAFTERSRFLFFFGAQKETRQAFTYETFDSNLKQCLPDAQLSLEGNAPAVIKESIRLFILIWWVG</sequence>